<comment type="caution">
    <text evidence="2">The sequence shown here is derived from an EMBL/GenBank/DDBJ whole genome shotgun (WGS) entry which is preliminary data.</text>
</comment>
<dbReference type="Proteomes" id="UP001623592">
    <property type="component" value="Unassembled WGS sequence"/>
</dbReference>
<feature type="transmembrane region" description="Helical" evidence="1">
    <location>
        <begin position="188"/>
        <end position="208"/>
    </location>
</feature>
<dbReference type="InterPro" id="IPR004704">
    <property type="entry name" value="PTS_IID_man"/>
</dbReference>
<feature type="transmembrane region" description="Helical" evidence="1">
    <location>
        <begin position="228"/>
        <end position="249"/>
    </location>
</feature>
<proteinExistence type="predicted"/>
<keyword evidence="1" id="KW-0812">Transmembrane</keyword>
<keyword evidence="1" id="KW-1133">Transmembrane helix</keyword>
<evidence type="ECO:0000313" key="3">
    <source>
        <dbReference type="Proteomes" id="UP001623592"/>
    </source>
</evidence>
<dbReference type="PANTHER" id="PTHR32502:SF23">
    <property type="entry name" value="TRANSPORT PROTEIN, PTS SYSTEM"/>
    <property type="match status" value="1"/>
</dbReference>
<dbReference type="InterPro" id="IPR050303">
    <property type="entry name" value="GatZ_KbaZ_carbometab"/>
</dbReference>
<protein>
    <submittedName>
        <fullName evidence="2">PTS system mannose/fructose/sorbose family transporter subunit IID</fullName>
    </submittedName>
</protein>
<evidence type="ECO:0000313" key="2">
    <source>
        <dbReference type="EMBL" id="MFL0249470.1"/>
    </source>
</evidence>
<accession>A0ABW8TCU5</accession>
<dbReference type="PROSITE" id="PS51108">
    <property type="entry name" value="PTS_EIID"/>
    <property type="match status" value="1"/>
</dbReference>
<dbReference type="RefSeq" id="WP_406786136.1">
    <property type="nucleotide sequence ID" value="NZ_JBJIAA010000002.1"/>
</dbReference>
<feature type="transmembrane region" description="Helical" evidence="1">
    <location>
        <begin position="256"/>
        <end position="274"/>
    </location>
</feature>
<sequence>MSFKIHAEYDKKLKKQDLMKVFFRSIPYEHSWNYERMGNVGFTFAMLPILKKLYPNKEELSKAMKRHLELYNVTPYISTLPLGIASAMEEANVENPNFDTSSISSVKLALMGPLSGIGDAFYWGTLRILATGIGGALALQGKILGPILFFLVFNIPHYIIRYLCTFLGYRFGSDVISKIEESGLMQKVMQCASIIGIMVVGAMTKNMVSINFATKIGIGKSASTVQSLLDGIFPGSTILALFGIVYWMLKKKINPLMIMLILLVVGIAGAYFGILGA</sequence>
<reference evidence="2 3" key="1">
    <citation type="submission" date="2024-11" db="EMBL/GenBank/DDBJ databases">
        <authorList>
            <person name="Heng Y.C."/>
            <person name="Lim A.C.H."/>
            <person name="Lee J.K.Y."/>
            <person name="Kittelmann S."/>
        </authorList>
    </citation>
    <scope>NUCLEOTIDE SEQUENCE [LARGE SCALE GENOMIC DNA]</scope>
    <source>
        <strain evidence="2 3">WILCCON 0114</strain>
    </source>
</reference>
<evidence type="ECO:0000256" key="1">
    <source>
        <dbReference type="SAM" id="Phobius"/>
    </source>
</evidence>
<dbReference type="EMBL" id="JBJIAA010000002">
    <property type="protein sequence ID" value="MFL0249470.1"/>
    <property type="molecule type" value="Genomic_DNA"/>
</dbReference>
<name>A0ABW8TCU5_9CLOT</name>
<keyword evidence="3" id="KW-1185">Reference proteome</keyword>
<gene>
    <name evidence="2" type="ORF">ACJDT4_03475</name>
</gene>
<dbReference type="Pfam" id="PF03613">
    <property type="entry name" value="EIID-AGA"/>
    <property type="match status" value="1"/>
</dbReference>
<keyword evidence="1" id="KW-0472">Membrane</keyword>
<organism evidence="2 3">
    <name type="scientific">Clostridium neuense</name>
    <dbReference type="NCBI Taxonomy" id="1728934"/>
    <lineage>
        <taxon>Bacteria</taxon>
        <taxon>Bacillati</taxon>
        <taxon>Bacillota</taxon>
        <taxon>Clostridia</taxon>
        <taxon>Eubacteriales</taxon>
        <taxon>Clostridiaceae</taxon>
        <taxon>Clostridium</taxon>
    </lineage>
</organism>
<dbReference type="PANTHER" id="PTHR32502">
    <property type="entry name" value="N-ACETYLGALACTOSAMINE PERMEASE II COMPONENT-RELATED"/>
    <property type="match status" value="1"/>
</dbReference>